<dbReference type="RefSeq" id="WP_135443253.1">
    <property type="nucleotide sequence ID" value="NZ_SRLE01000006.1"/>
</dbReference>
<keyword evidence="14" id="KW-1185">Reference proteome</keyword>
<comment type="function">
    <text evidence="7">Supplies octaprenyl diphosphate, the precursor for the side chain of the isoprenoid quinones ubiquinone and menaquinone.</text>
</comment>
<evidence type="ECO:0000256" key="4">
    <source>
        <dbReference type="ARBA" id="ARBA00022723"/>
    </source>
</evidence>
<dbReference type="EC" id="2.5.1.90" evidence="8"/>
<evidence type="ECO:0000256" key="3">
    <source>
        <dbReference type="ARBA" id="ARBA00022679"/>
    </source>
</evidence>
<dbReference type="EMBL" id="SRLE01000006">
    <property type="protein sequence ID" value="TGD74373.1"/>
    <property type="molecule type" value="Genomic_DNA"/>
</dbReference>
<sequence>MQEIRSPVAAEFAQVNQLIIEQLQSDVDTVENIGHYIVDAGGKRLRPLLVLLAGAALGRCAADHVKFAAIIEFIHTATLLHDDVVDISSLRRGRPTANAEFGNASSVLVGDFLYTRAFQMMVQLQNMGILAHMADTTNTIAAGEVLQLERAGNPGTDEGQYLEVITRKTAVLFGAAGFGAAVLSGADTAQCAALRDFGVNLGIAFQMIDDLLDYAGDPATMGKNVGDDLGEGKVTLPLIYTMANAGTEQRELVREAILARSSENIDAVLAAVRDCGALAFTRERAQHFHDLAVASLATLPDSPALASLRAITALSINRDQ</sequence>
<dbReference type="InterPro" id="IPR033749">
    <property type="entry name" value="Polyprenyl_synt_CS"/>
</dbReference>
<dbReference type="PANTHER" id="PTHR12001">
    <property type="entry name" value="GERANYLGERANYL PYROPHOSPHATE SYNTHASE"/>
    <property type="match status" value="1"/>
</dbReference>
<dbReference type="AlphaFoldDB" id="A0A4Z0M3W7"/>
<evidence type="ECO:0000256" key="11">
    <source>
        <dbReference type="ARBA" id="ARBA00083124"/>
    </source>
</evidence>
<keyword evidence="5" id="KW-0460">Magnesium</keyword>
<dbReference type="Proteomes" id="UP000298050">
    <property type="component" value="Unassembled WGS sequence"/>
</dbReference>
<evidence type="ECO:0000256" key="2">
    <source>
        <dbReference type="ARBA" id="ARBA00006706"/>
    </source>
</evidence>
<evidence type="ECO:0000256" key="6">
    <source>
        <dbReference type="ARBA" id="ARBA00051506"/>
    </source>
</evidence>
<dbReference type="Gene3D" id="1.10.600.10">
    <property type="entry name" value="Farnesyl Diphosphate Synthase"/>
    <property type="match status" value="1"/>
</dbReference>
<dbReference type="SFLD" id="SFLDS00005">
    <property type="entry name" value="Isoprenoid_Synthase_Type_I"/>
    <property type="match status" value="1"/>
</dbReference>
<comment type="cofactor">
    <cofactor evidence="1">
        <name>Mg(2+)</name>
        <dbReference type="ChEBI" id="CHEBI:18420"/>
    </cofactor>
</comment>
<evidence type="ECO:0000256" key="8">
    <source>
        <dbReference type="ARBA" id="ARBA00066511"/>
    </source>
</evidence>
<evidence type="ECO:0000256" key="9">
    <source>
        <dbReference type="ARBA" id="ARBA00072473"/>
    </source>
</evidence>
<protein>
    <recommendedName>
        <fullName evidence="9">Octaprenyl diphosphate synthase</fullName>
        <ecNumber evidence="8">2.5.1.90</ecNumber>
    </recommendedName>
    <alternativeName>
        <fullName evidence="11">All-trans-octaprenyl-diphosphate synthase</fullName>
    </alternativeName>
    <alternativeName>
        <fullName evidence="10">Octaprenyl pyrophosphate synthase</fullName>
    </alternativeName>
</protein>
<keyword evidence="4" id="KW-0479">Metal-binding</keyword>
<proteinExistence type="inferred from homology"/>
<organism evidence="13 14">
    <name type="scientific">Mangrovimicrobium sediminis</name>
    <dbReference type="NCBI Taxonomy" id="2562682"/>
    <lineage>
        <taxon>Bacteria</taxon>
        <taxon>Pseudomonadati</taxon>
        <taxon>Pseudomonadota</taxon>
        <taxon>Gammaproteobacteria</taxon>
        <taxon>Cellvibrionales</taxon>
        <taxon>Halieaceae</taxon>
        <taxon>Mangrovimicrobium</taxon>
    </lineage>
</organism>
<gene>
    <name evidence="13" type="ORF">E4634_08650</name>
</gene>
<dbReference type="PROSITE" id="PS00444">
    <property type="entry name" value="POLYPRENYL_SYNTHASE_2"/>
    <property type="match status" value="1"/>
</dbReference>
<dbReference type="GO" id="GO:0008299">
    <property type="term" value="P:isoprenoid biosynthetic process"/>
    <property type="evidence" value="ECO:0007669"/>
    <property type="project" value="InterPro"/>
</dbReference>
<comment type="similarity">
    <text evidence="2 12">Belongs to the FPP/GGPP synthase family.</text>
</comment>
<dbReference type="Pfam" id="PF00348">
    <property type="entry name" value="polyprenyl_synt"/>
    <property type="match status" value="1"/>
</dbReference>
<evidence type="ECO:0000256" key="1">
    <source>
        <dbReference type="ARBA" id="ARBA00001946"/>
    </source>
</evidence>
<dbReference type="CDD" id="cd00685">
    <property type="entry name" value="Trans_IPPS_HT"/>
    <property type="match status" value="1"/>
</dbReference>
<comment type="catalytic activity">
    <reaction evidence="6">
        <text>5 isopentenyl diphosphate + (2E,6E)-farnesyl diphosphate = all-trans-octaprenyl diphosphate + 5 diphosphate</text>
        <dbReference type="Rhea" id="RHEA:27798"/>
        <dbReference type="ChEBI" id="CHEBI:33019"/>
        <dbReference type="ChEBI" id="CHEBI:57711"/>
        <dbReference type="ChEBI" id="CHEBI:128769"/>
        <dbReference type="ChEBI" id="CHEBI:175763"/>
        <dbReference type="EC" id="2.5.1.90"/>
    </reaction>
</comment>
<keyword evidence="3 12" id="KW-0808">Transferase</keyword>
<dbReference type="PROSITE" id="PS00723">
    <property type="entry name" value="POLYPRENYL_SYNTHASE_1"/>
    <property type="match status" value="1"/>
</dbReference>
<evidence type="ECO:0000256" key="12">
    <source>
        <dbReference type="RuleBase" id="RU004466"/>
    </source>
</evidence>
<accession>A0A4Z0M3W7</accession>
<evidence type="ECO:0000256" key="5">
    <source>
        <dbReference type="ARBA" id="ARBA00022842"/>
    </source>
</evidence>
<dbReference type="GO" id="GO:0046872">
    <property type="term" value="F:metal ion binding"/>
    <property type="evidence" value="ECO:0007669"/>
    <property type="project" value="UniProtKB-KW"/>
</dbReference>
<reference evidence="13 14" key="1">
    <citation type="submission" date="2019-04" db="EMBL/GenBank/DDBJ databases">
        <title>Taxonomy of novel Haliea sp. from mangrove soil of West Coast of India.</title>
        <authorList>
            <person name="Verma A."/>
            <person name="Kumar P."/>
            <person name="Krishnamurthi S."/>
        </authorList>
    </citation>
    <scope>NUCLEOTIDE SEQUENCE [LARGE SCALE GENOMIC DNA]</scope>
    <source>
        <strain evidence="13 14">SAOS-164</strain>
    </source>
</reference>
<dbReference type="FunFam" id="1.10.600.10:FF:000002">
    <property type="entry name" value="Octaprenyl diphosphate synthase"/>
    <property type="match status" value="1"/>
</dbReference>
<evidence type="ECO:0000313" key="13">
    <source>
        <dbReference type="EMBL" id="TGD74373.1"/>
    </source>
</evidence>
<name>A0A4Z0M3W7_9GAMM</name>
<evidence type="ECO:0000256" key="7">
    <source>
        <dbReference type="ARBA" id="ARBA00055029"/>
    </source>
</evidence>
<evidence type="ECO:0000256" key="10">
    <source>
        <dbReference type="ARBA" id="ARBA00079637"/>
    </source>
</evidence>
<comment type="caution">
    <text evidence="13">The sequence shown here is derived from an EMBL/GenBank/DDBJ whole genome shotgun (WGS) entry which is preliminary data.</text>
</comment>
<evidence type="ECO:0000313" key="14">
    <source>
        <dbReference type="Proteomes" id="UP000298050"/>
    </source>
</evidence>
<dbReference type="GO" id="GO:0106350">
    <property type="term" value="F:all-trans-octaprenyl-diphosphate synthase activity"/>
    <property type="evidence" value="ECO:0007669"/>
    <property type="project" value="UniProtKB-EC"/>
</dbReference>
<dbReference type="OrthoDB" id="9805316at2"/>
<dbReference type="InterPro" id="IPR000092">
    <property type="entry name" value="Polyprenyl_synt"/>
</dbReference>
<dbReference type="SUPFAM" id="SSF48576">
    <property type="entry name" value="Terpenoid synthases"/>
    <property type="match status" value="1"/>
</dbReference>
<dbReference type="PANTHER" id="PTHR12001:SF69">
    <property type="entry name" value="ALL TRANS-POLYPRENYL-DIPHOSPHATE SYNTHASE PDSS1"/>
    <property type="match status" value="1"/>
</dbReference>
<dbReference type="InterPro" id="IPR008949">
    <property type="entry name" value="Isoprenoid_synthase_dom_sf"/>
</dbReference>